<dbReference type="Pfam" id="PF03982">
    <property type="entry name" value="DAGAT"/>
    <property type="match status" value="1"/>
</dbReference>
<evidence type="ECO:0000313" key="16">
    <source>
        <dbReference type="EMBL" id="KAA0153014.1"/>
    </source>
</evidence>
<keyword evidence="8" id="KW-0319">Glycerol metabolism</keyword>
<comment type="subcellular location">
    <subcellularLocation>
        <location evidence="1 14">Endoplasmic reticulum membrane</location>
        <topology evidence="1 14">Multi-pass membrane protein</topology>
    </subcellularLocation>
</comment>
<evidence type="ECO:0000256" key="8">
    <source>
        <dbReference type="ARBA" id="ARBA00022798"/>
    </source>
</evidence>
<keyword evidence="7 14" id="KW-0812">Transmembrane</keyword>
<evidence type="ECO:0000256" key="2">
    <source>
        <dbReference type="ARBA" id="ARBA00004771"/>
    </source>
</evidence>
<dbReference type="EMBL" id="VLTL01000112">
    <property type="protein sequence ID" value="KAA0160286.1"/>
    <property type="molecule type" value="Genomic_DNA"/>
</dbReference>
<comment type="pathway">
    <text evidence="3">Lipid metabolism.</text>
</comment>
<dbReference type="GO" id="GO:0019432">
    <property type="term" value="P:triglyceride biosynthetic process"/>
    <property type="evidence" value="ECO:0007669"/>
    <property type="project" value="TreeGrafter"/>
</dbReference>
<evidence type="ECO:0000256" key="5">
    <source>
        <dbReference type="ARBA" id="ARBA00022516"/>
    </source>
</evidence>
<reference evidence="19 20" key="1">
    <citation type="submission" date="2019-07" db="EMBL/GenBank/DDBJ databases">
        <title>Genomes of Cafeteria roenbergensis.</title>
        <authorList>
            <person name="Fischer M.G."/>
            <person name="Hackl T."/>
            <person name="Roman M."/>
        </authorList>
    </citation>
    <scope>NUCLEOTIDE SEQUENCE [LARGE SCALE GENOMIC DNA]</scope>
    <source>
        <strain evidence="16 20">BVI</strain>
        <strain evidence="18 19">E4-10P</strain>
        <strain evidence="17 21">RCC970-E3</strain>
    </source>
</reference>
<dbReference type="Proteomes" id="UP000322899">
    <property type="component" value="Unassembled WGS sequence"/>
</dbReference>
<keyword evidence="9 14" id="KW-0256">Endoplasmic reticulum</keyword>
<dbReference type="GO" id="GO:0005789">
    <property type="term" value="C:endoplasmic reticulum membrane"/>
    <property type="evidence" value="ECO:0007669"/>
    <property type="project" value="UniProtKB-SubCell"/>
</dbReference>
<evidence type="ECO:0000313" key="20">
    <source>
        <dbReference type="Proteomes" id="UP000323011"/>
    </source>
</evidence>
<keyword evidence="12 14" id="KW-0472">Membrane</keyword>
<keyword evidence="5" id="KW-0444">Lipid biosynthesis</keyword>
<evidence type="ECO:0000256" key="12">
    <source>
        <dbReference type="ARBA" id="ARBA00023136"/>
    </source>
</evidence>
<dbReference type="OrthoDB" id="264532at2759"/>
<dbReference type="AlphaFoldDB" id="A0A5A8D4J2"/>
<protein>
    <recommendedName>
        <fullName evidence="14">Acyltransferase</fullName>
        <ecNumber evidence="14">2.3.1.-</ecNumber>
    </recommendedName>
</protein>
<evidence type="ECO:0000256" key="13">
    <source>
        <dbReference type="ARBA" id="ARBA00023315"/>
    </source>
</evidence>
<sequence length="369" mass="41457">MPKAGKRAASPAKVSGEALPTSPEPVVEHPPYTCSCVQVPCKRRVEMASVAVVVSLIAVYFVLTALALWFDFLYFRVVFLALVAWQILLDRSPETRGGRPVSWVRRIPLFQHVIDYFPIEMVVEEPLDASKPHIIAAHPHGIIGVGVIGNFAYDPSGQVARIGLDYRVCTVGIHFQLPLWREFIMALGFVDVSRASLNYLLGSGRSAVVVLGGAQEALEAKPGVCRLVVEKRRGIIRMALAHGARLVPCYTWGENELWGQVDNPEGSWLRWGQEAFKTLFKWSPVVIVGRGMFQYSVGILPFRRRLTTVLGKPLEMPRIESPTREQIEEHQKRYIEALQALYERHNSRLHEETDPQGRRVSRATFEIVA</sequence>
<evidence type="ECO:0000256" key="6">
    <source>
        <dbReference type="ARBA" id="ARBA00022679"/>
    </source>
</evidence>
<keyword evidence="11" id="KW-0443">Lipid metabolism</keyword>
<keyword evidence="20" id="KW-1185">Reference proteome</keyword>
<dbReference type="CDD" id="cd07987">
    <property type="entry name" value="LPLAT_MGAT-like"/>
    <property type="match status" value="1"/>
</dbReference>
<evidence type="ECO:0000313" key="21">
    <source>
        <dbReference type="Proteomes" id="UP000324907"/>
    </source>
</evidence>
<comment type="similarity">
    <text evidence="4 14">Belongs to the diacylglycerol acyltransferase family.</text>
</comment>
<evidence type="ECO:0000313" key="17">
    <source>
        <dbReference type="EMBL" id="KAA0160286.1"/>
    </source>
</evidence>
<keyword evidence="6 14" id="KW-0808">Transferase</keyword>
<name>A0A5A8D4J2_CAFRO</name>
<organism evidence="17 21">
    <name type="scientific">Cafeteria roenbergensis</name>
    <name type="common">Marine flagellate</name>
    <dbReference type="NCBI Taxonomy" id="33653"/>
    <lineage>
        <taxon>Eukaryota</taxon>
        <taxon>Sar</taxon>
        <taxon>Stramenopiles</taxon>
        <taxon>Bigyra</taxon>
        <taxon>Opalozoa</taxon>
        <taxon>Bicosoecida</taxon>
        <taxon>Cafeteriaceae</taxon>
        <taxon>Cafeteria</taxon>
    </lineage>
</organism>
<evidence type="ECO:0000256" key="9">
    <source>
        <dbReference type="ARBA" id="ARBA00022824"/>
    </source>
</evidence>
<evidence type="ECO:0000256" key="10">
    <source>
        <dbReference type="ARBA" id="ARBA00022989"/>
    </source>
</evidence>
<evidence type="ECO:0000256" key="3">
    <source>
        <dbReference type="ARBA" id="ARBA00005189"/>
    </source>
</evidence>
<gene>
    <name evidence="18" type="ORF">FNF27_00001</name>
    <name evidence="17" type="ORF">FNF28_05482</name>
    <name evidence="16" type="ORF">FNF29_03534</name>
</gene>
<evidence type="ECO:0000313" key="19">
    <source>
        <dbReference type="Proteomes" id="UP000322899"/>
    </source>
</evidence>
<keyword evidence="13" id="KW-0012">Acyltransferase</keyword>
<dbReference type="PANTHER" id="PTHR12317">
    <property type="entry name" value="DIACYLGLYCEROL O-ACYLTRANSFERASE"/>
    <property type="match status" value="1"/>
</dbReference>
<evidence type="ECO:0000313" key="18">
    <source>
        <dbReference type="EMBL" id="KAA0178144.1"/>
    </source>
</evidence>
<feature type="transmembrane region" description="Helical" evidence="14">
    <location>
        <begin position="48"/>
        <end position="67"/>
    </location>
</feature>
<keyword evidence="10 14" id="KW-1133">Transmembrane helix</keyword>
<dbReference type="Proteomes" id="UP000323011">
    <property type="component" value="Unassembled WGS sequence"/>
</dbReference>
<accession>A0A5A8D4J2</accession>
<comment type="caution">
    <text evidence="14">Lacks conserved residue(s) required for the propagation of feature annotation.</text>
</comment>
<dbReference type="GO" id="GO:0004144">
    <property type="term" value="F:diacylglycerol O-acyltransferase activity"/>
    <property type="evidence" value="ECO:0007669"/>
    <property type="project" value="TreeGrafter"/>
</dbReference>
<dbReference type="EMBL" id="VLTO01000001">
    <property type="protein sequence ID" value="KAA0178144.1"/>
    <property type="molecule type" value="Genomic_DNA"/>
</dbReference>
<evidence type="ECO:0000256" key="7">
    <source>
        <dbReference type="ARBA" id="ARBA00022692"/>
    </source>
</evidence>
<evidence type="ECO:0000256" key="11">
    <source>
        <dbReference type="ARBA" id="ARBA00023098"/>
    </source>
</evidence>
<dbReference type="Proteomes" id="UP000324907">
    <property type="component" value="Unassembled WGS sequence"/>
</dbReference>
<comment type="pathway">
    <text evidence="2">Glycerolipid metabolism; triacylglycerol biosynthesis.</text>
</comment>
<dbReference type="InterPro" id="IPR007130">
    <property type="entry name" value="DAGAT"/>
</dbReference>
<evidence type="ECO:0000256" key="15">
    <source>
        <dbReference type="SAM" id="MobiDB-lite"/>
    </source>
</evidence>
<dbReference type="OMA" id="FWFTCAN"/>
<evidence type="ECO:0000256" key="4">
    <source>
        <dbReference type="ARBA" id="ARBA00005420"/>
    </source>
</evidence>
<evidence type="ECO:0000256" key="1">
    <source>
        <dbReference type="ARBA" id="ARBA00004477"/>
    </source>
</evidence>
<dbReference type="GO" id="GO:0006071">
    <property type="term" value="P:glycerol metabolic process"/>
    <property type="evidence" value="ECO:0007669"/>
    <property type="project" value="UniProtKB-KW"/>
</dbReference>
<evidence type="ECO:0000256" key="14">
    <source>
        <dbReference type="RuleBase" id="RU367023"/>
    </source>
</evidence>
<dbReference type="PANTHER" id="PTHR12317:SF0">
    <property type="entry name" value="ACYLTRANSFERASE"/>
    <property type="match status" value="1"/>
</dbReference>
<dbReference type="EC" id="2.3.1.-" evidence="14"/>
<feature type="region of interest" description="Disordered" evidence="15">
    <location>
        <begin position="1"/>
        <end position="24"/>
    </location>
</feature>
<dbReference type="EMBL" id="VLTN01000018">
    <property type="protein sequence ID" value="KAA0153014.1"/>
    <property type="molecule type" value="Genomic_DNA"/>
</dbReference>
<comment type="caution">
    <text evidence="17">The sequence shown here is derived from an EMBL/GenBank/DDBJ whole genome shotgun (WGS) entry which is preliminary data.</text>
</comment>
<proteinExistence type="inferred from homology"/>